<dbReference type="Pfam" id="PF13715">
    <property type="entry name" value="CarbopepD_reg_2"/>
    <property type="match status" value="1"/>
</dbReference>
<dbReference type="OrthoDB" id="778480at2"/>
<keyword evidence="4 8" id="KW-0812">Transmembrane</keyword>
<dbReference type="InterPro" id="IPR012910">
    <property type="entry name" value="Plug_dom"/>
</dbReference>
<evidence type="ECO:0000256" key="3">
    <source>
        <dbReference type="ARBA" id="ARBA00022452"/>
    </source>
</evidence>
<dbReference type="GO" id="GO:0009279">
    <property type="term" value="C:cell outer membrane"/>
    <property type="evidence" value="ECO:0007669"/>
    <property type="project" value="UniProtKB-SubCell"/>
</dbReference>
<keyword evidence="3 8" id="KW-1134">Transmembrane beta strand</keyword>
<keyword evidence="2 8" id="KW-0813">Transport</keyword>
<feature type="domain" description="TonB-dependent receptor plug" evidence="11">
    <location>
        <begin position="114"/>
        <end position="221"/>
    </location>
</feature>
<dbReference type="Pfam" id="PF00593">
    <property type="entry name" value="TonB_dep_Rec_b-barrel"/>
    <property type="match status" value="1"/>
</dbReference>
<dbReference type="EMBL" id="QWET01000008">
    <property type="protein sequence ID" value="RIH64986.1"/>
    <property type="molecule type" value="Genomic_DNA"/>
</dbReference>
<dbReference type="SUPFAM" id="SSF56935">
    <property type="entry name" value="Porins"/>
    <property type="match status" value="1"/>
</dbReference>
<dbReference type="InterPro" id="IPR008969">
    <property type="entry name" value="CarboxyPept-like_regulatory"/>
</dbReference>
<comment type="similarity">
    <text evidence="8 9">Belongs to the TonB-dependent receptor family.</text>
</comment>
<dbReference type="InterPro" id="IPR039426">
    <property type="entry name" value="TonB-dep_rcpt-like"/>
</dbReference>
<gene>
    <name evidence="12" type="ORF">D1164_12945</name>
</gene>
<keyword evidence="7 8" id="KW-0998">Cell outer membrane</keyword>
<keyword evidence="5 9" id="KW-0798">TonB box</keyword>
<dbReference type="InterPro" id="IPR036942">
    <property type="entry name" value="Beta-barrel_TonB_sf"/>
</dbReference>
<evidence type="ECO:0000313" key="13">
    <source>
        <dbReference type="Proteomes" id="UP000266441"/>
    </source>
</evidence>
<comment type="caution">
    <text evidence="12">The sequence shown here is derived from an EMBL/GenBank/DDBJ whole genome shotgun (WGS) entry which is preliminary data.</text>
</comment>
<dbReference type="InterPro" id="IPR037066">
    <property type="entry name" value="Plug_dom_sf"/>
</dbReference>
<evidence type="ECO:0000256" key="1">
    <source>
        <dbReference type="ARBA" id="ARBA00004571"/>
    </source>
</evidence>
<dbReference type="NCBIfam" id="TIGR04056">
    <property type="entry name" value="OMP_RagA_SusC"/>
    <property type="match status" value="1"/>
</dbReference>
<evidence type="ECO:0000256" key="5">
    <source>
        <dbReference type="ARBA" id="ARBA00023077"/>
    </source>
</evidence>
<evidence type="ECO:0000259" key="11">
    <source>
        <dbReference type="Pfam" id="PF07715"/>
    </source>
</evidence>
<keyword evidence="6 8" id="KW-0472">Membrane</keyword>
<dbReference type="InterPro" id="IPR023997">
    <property type="entry name" value="TonB-dep_OMP_SusC/RagA_CS"/>
</dbReference>
<sequence length="1131" mass="125690">MKKSLMFIGLLFLVIQVCFGQTMTVKGRVTDPNGASVPGVSIFWKSDSSKGTVSDADGKFEIEAQADVILKFQFIGMKSQEVLVGQQTELNVTMEEDFMSLEEIVAVGYGTQKKANLTGAVSSVDMKSLESRPVADVGRGLQGTTPGLSIRIPGGEIGSDPIINIRGQFASMQGGSAPLILLDNIEIPSLLMVNPDDIESVTVLKDAASASIYGAKAAFGVVLLTSKKGANVEGVYVSYSGNIAFSNISKKMEMGEIDALEYSLAAADRVGLTFTGSFWRTTHEGFEKAKQWQQNWAGVVKPEDPMLYGRDWYVDANGHKIGLRMYDPYDYMIKEWAPTQTHSLSVNGRNGNTNYFMSLGAINQEGINEPAKHDDFKRYNASLRLETQISDKIKVFAGALYSARTKRYAFTTASTVVDPWLYLYRWAPNFPLTTEGGDDLRNTVTEMKQANTATMQNNYASLNGGFIYNPVEDWEIKLDFTHANQEYIHNRPGTRFFSRGSWWDGTLSLLDENGNQIFVNDAGEEVSESSPGAIPARRLSVPYYYTSPGANPDRIYREGNNVKWNTLNVSTSYDFDLNADHDARILLGMNQVGIESGGVWGQKAQLIDISNPQFNLATGTQTSGGFESWESQLGFYGRVNYNYKEKYLVEGNLRYDGSSKFPTELQWRWFPSFSLGWRLSNESFMNWSSHFVDMFKVRGSWGTIGDQTVASSLYIPTMQGGTNDWIVGGSKLYQFSTPPAVSDAITWQDVTTLDIGFDLRMFDNSFGIIFDWYRRDTENMLVPQEGIPGTYGTSAPLGNFGSLRTNGIEIQADYNHRFENGMGIYVIATFADAVTKITKYGSTQSIDNWYVGKEYGEIWGYKTDRLYQKEDFVYDSGGELITVTSTDGFDVYQLADASAPTQGKLQGGGFMFGPGDVKFVDLNGDGVIDPGSRLLENAEGEPDYGDLTKIGNSTPRYEYSLRFGIDYMGFDASVFFQGVGKRKIWGSSFLAIPGFNTFDGAMPQEFAGNFWKEDRTDAFYPRPWNLWGGTGGNMHPQSRYLLDMSYLRIKNITVGYTLPLNISERVFMKSARIYVSLENFFTFDNLGTLPIDPEEISGYSMWNTSGSYNLGRTGAGVPTFKSASCGIQLKF</sequence>
<organism evidence="12 13">
    <name type="scientific">Mariniphaga sediminis</name>
    <dbReference type="NCBI Taxonomy" id="1628158"/>
    <lineage>
        <taxon>Bacteria</taxon>
        <taxon>Pseudomonadati</taxon>
        <taxon>Bacteroidota</taxon>
        <taxon>Bacteroidia</taxon>
        <taxon>Marinilabiliales</taxon>
        <taxon>Prolixibacteraceae</taxon>
        <taxon>Mariniphaga</taxon>
    </lineage>
</organism>
<comment type="subcellular location">
    <subcellularLocation>
        <location evidence="1 8">Cell outer membrane</location>
        <topology evidence="1 8">Multi-pass membrane protein</topology>
    </subcellularLocation>
</comment>
<dbReference type="InterPro" id="IPR000531">
    <property type="entry name" value="Beta-barrel_TonB"/>
</dbReference>
<evidence type="ECO:0000256" key="9">
    <source>
        <dbReference type="RuleBase" id="RU003357"/>
    </source>
</evidence>
<dbReference type="Gene3D" id="2.170.130.10">
    <property type="entry name" value="TonB-dependent receptor, plug domain"/>
    <property type="match status" value="1"/>
</dbReference>
<reference evidence="12 13" key="1">
    <citation type="journal article" date="2015" name="Int. J. Syst. Evol. Microbiol.">
        <title>Mariniphaga sediminis sp. nov., isolated from coastal sediment.</title>
        <authorList>
            <person name="Wang F.Q."/>
            <person name="Shen Q.Y."/>
            <person name="Chen G.J."/>
            <person name="Du Z.J."/>
        </authorList>
    </citation>
    <scope>NUCLEOTIDE SEQUENCE [LARGE SCALE GENOMIC DNA]</scope>
    <source>
        <strain evidence="12 13">SY21</strain>
    </source>
</reference>
<feature type="domain" description="TonB-dependent receptor-like beta-barrel" evidence="10">
    <location>
        <begin position="427"/>
        <end position="999"/>
    </location>
</feature>
<dbReference type="PROSITE" id="PS52016">
    <property type="entry name" value="TONB_DEPENDENT_REC_3"/>
    <property type="match status" value="1"/>
</dbReference>
<accession>A0A399D0K1</accession>
<dbReference type="Gene3D" id="2.40.170.20">
    <property type="entry name" value="TonB-dependent receptor, beta-barrel domain"/>
    <property type="match status" value="1"/>
</dbReference>
<evidence type="ECO:0000256" key="8">
    <source>
        <dbReference type="PROSITE-ProRule" id="PRU01360"/>
    </source>
</evidence>
<evidence type="ECO:0000256" key="4">
    <source>
        <dbReference type="ARBA" id="ARBA00022692"/>
    </source>
</evidence>
<evidence type="ECO:0000259" key="10">
    <source>
        <dbReference type="Pfam" id="PF00593"/>
    </source>
</evidence>
<evidence type="ECO:0000256" key="6">
    <source>
        <dbReference type="ARBA" id="ARBA00023136"/>
    </source>
</evidence>
<keyword evidence="12" id="KW-0675">Receptor</keyword>
<dbReference type="AlphaFoldDB" id="A0A399D0K1"/>
<dbReference type="RefSeq" id="WP_119350451.1">
    <property type="nucleotide sequence ID" value="NZ_QWET01000008.1"/>
</dbReference>
<evidence type="ECO:0000256" key="2">
    <source>
        <dbReference type="ARBA" id="ARBA00022448"/>
    </source>
</evidence>
<evidence type="ECO:0000256" key="7">
    <source>
        <dbReference type="ARBA" id="ARBA00023237"/>
    </source>
</evidence>
<evidence type="ECO:0000313" key="12">
    <source>
        <dbReference type="EMBL" id="RIH64986.1"/>
    </source>
</evidence>
<dbReference type="Proteomes" id="UP000266441">
    <property type="component" value="Unassembled WGS sequence"/>
</dbReference>
<dbReference type="NCBIfam" id="TIGR04057">
    <property type="entry name" value="SusC_RagA_signa"/>
    <property type="match status" value="1"/>
</dbReference>
<dbReference type="Pfam" id="PF07715">
    <property type="entry name" value="Plug"/>
    <property type="match status" value="1"/>
</dbReference>
<dbReference type="InterPro" id="IPR023996">
    <property type="entry name" value="TonB-dep_OMP_SusC/RagA"/>
</dbReference>
<name>A0A399D0K1_9BACT</name>
<proteinExistence type="inferred from homology"/>
<protein>
    <submittedName>
        <fullName evidence="12">TonB-dependent receptor</fullName>
    </submittedName>
</protein>
<dbReference type="SUPFAM" id="SSF49464">
    <property type="entry name" value="Carboxypeptidase regulatory domain-like"/>
    <property type="match status" value="1"/>
</dbReference>
<keyword evidence="13" id="KW-1185">Reference proteome</keyword>